<feature type="transmembrane region" description="Helical" evidence="5">
    <location>
        <begin position="29"/>
        <end position="48"/>
    </location>
</feature>
<feature type="transmembrane region" description="Helical" evidence="5">
    <location>
        <begin position="106"/>
        <end position="126"/>
    </location>
</feature>
<keyword evidence="4 5" id="KW-0472">Membrane</keyword>
<evidence type="ECO:0000313" key="7">
    <source>
        <dbReference type="Proteomes" id="UP000015347"/>
    </source>
</evidence>
<evidence type="ECO:0000256" key="3">
    <source>
        <dbReference type="ARBA" id="ARBA00022989"/>
    </source>
</evidence>
<protein>
    <submittedName>
        <fullName evidence="6">Putative transmembrane efflux protein</fullName>
    </submittedName>
</protein>
<proteinExistence type="predicted"/>
<name>S9QQP9_9RHOB</name>
<evidence type="ECO:0000256" key="1">
    <source>
        <dbReference type="ARBA" id="ARBA00004141"/>
    </source>
</evidence>
<feature type="transmembrane region" description="Helical" evidence="5">
    <location>
        <begin position="209"/>
        <end position="229"/>
    </location>
</feature>
<feature type="transmembrane region" description="Helical" evidence="5">
    <location>
        <begin position="165"/>
        <end position="188"/>
    </location>
</feature>
<dbReference type="AlphaFoldDB" id="S9QQP9"/>
<dbReference type="GO" id="GO:0022857">
    <property type="term" value="F:transmembrane transporter activity"/>
    <property type="evidence" value="ECO:0007669"/>
    <property type="project" value="InterPro"/>
</dbReference>
<feature type="transmembrane region" description="Helical" evidence="5">
    <location>
        <begin position="133"/>
        <end position="153"/>
    </location>
</feature>
<dbReference type="HOGENOM" id="CLU_1030110_0_0_5"/>
<keyword evidence="7" id="KW-1185">Reference proteome</keyword>
<sequence>MGIALAAVAMLALLFPLVEAPTIGWRPWMWPMVLASLPLAWVFFRWQIRQEARGAPQLLPMRLVRSGPFLSGGVLNAVLFSAVPSYFFVIAMYLQAGYGLSALESGLTTAPFPVGVLAASATTSWFGSRWLRFRVAAGGLLFGVGFLGQAWAIHGMGDQIDWLRMAPWFLAGGFGLGNAVSPLFQVALAAADRHDSGSASGAVQAMRQIGIAFGVAIMGGLFFAILGGAETGDHAAYRNAMFGAIAYAGLAAAVIALAPVFAPIRLESED</sequence>
<keyword evidence="3 5" id="KW-1133">Transmembrane helix</keyword>
<evidence type="ECO:0000256" key="4">
    <source>
        <dbReference type="ARBA" id="ARBA00023136"/>
    </source>
</evidence>
<evidence type="ECO:0000256" key="5">
    <source>
        <dbReference type="SAM" id="Phobius"/>
    </source>
</evidence>
<dbReference type="Pfam" id="PF07690">
    <property type="entry name" value="MFS_1"/>
    <property type="match status" value="1"/>
</dbReference>
<comment type="caution">
    <text evidence="6">The sequence shown here is derived from an EMBL/GenBank/DDBJ whole genome shotgun (WGS) entry which is preliminary data.</text>
</comment>
<feature type="transmembrane region" description="Helical" evidence="5">
    <location>
        <begin position="241"/>
        <end position="264"/>
    </location>
</feature>
<dbReference type="Gene3D" id="1.20.1250.20">
    <property type="entry name" value="MFS general substrate transporter like domains"/>
    <property type="match status" value="1"/>
</dbReference>
<dbReference type="STRING" id="1123237.Salmuc_00291"/>
<dbReference type="EMBL" id="APVH01000028">
    <property type="protein sequence ID" value="EPX81977.1"/>
    <property type="molecule type" value="Genomic_DNA"/>
</dbReference>
<reference evidence="7" key="1">
    <citation type="journal article" date="2014" name="Stand. Genomic Sci.">
        <title>Genome sequence of the exopolysaccharide-producing Salipiger mucosus type strain (DSM 16094(T)), a moderately halophilic member of the Roseobacter clade.</title>
        <authorList>
            <person name="Riedel T."/>
            <person name="Spring S."/>
            <person name="Fiebig A."/>
            <person name="Petersen J."/>
            <person name="Kyrpides N.C."/>
            <person name="Goker M."/>
            <person name="Klenk H.P."/>
        </authorList>
    </citation>
    <scope>NUCLEOTIDE SEQUENCE [LARGE SCALE GENOMIC DNA]</scope>
    <source>
        <strain evidence="7">DSM 16094</strain>
    </source>
</reference>
<dbReference type="InterPro" id="IPR011701">
    <property type="entry name" value="MFS"/>
</dbReference>
<dbReference type="RefSeq" id="WP_021120386.1">
    <property type="nucleotide sequence ID" value="NZ_KE557276.1"/>
</dbReference>
<gene>
    <name evidence="6" type="ORF">Salmuc_00291</name>
</gene>
<keyword evidence="2 5" id="KW-0812">Transmembrane</keyword>
<comment type="subcellular location">
    <subcellularLocation>
        <location evidence="1">Membrane</location>
        <topology evidence="1">Multi-pass membrane protein</topology>
    </subcellularLocation>
</comment>
<organism evidence="6 7">
    <name type="scientific">Salipiger mucosus DSM 16094</name>
    <dbReference type="NCBI Taxonomy" id="1123237"/>
    <lineage>
        <taxon>Bacteria</taxon>
        <taxon>Pseudomonadati</taxon>
        <taxon>Pseudomonadota</taxon>
        <taxon>Alphaproteobacteria</taxon>
        <taxon>Rhodobacterales</taxon>
        <taxon>Roseobacteraceae</taxon>
        <taxon>Salipiger</taxon>
    </lineage>
</organism>
<dbReference type="PANTHER" id="PTHR42718">
    <property type="entry name" value="MAJOR FACILITATOR SUPERFAMILY MULTIDRUG TRANSPORTER MFSC"/>
    <property type="match status" value="1"/>
</dbReference>
<dbReference type="eggNOG" id="COG0477">
    <property type="taxonomic scope" value="Bacteria"/>
</dbReference>
<dbReference type="SUPFAM" id="SSF103473">
    <property type="entry name" value="MFS general substrate transporter"/>
    <property type="match status" value="1"/>
</dbReference>
<dbReference type="GO" id="GO:0016020">
    <property type="term" value="C:membrane"/>
    <property type="evidence" value="ECO:0007669"/>
    <property type="project" value="UniProtKB-SubCell"/>
</dbReference>
<feature type="transmembrane region" description="Helical" evidence="5">
    <location>
        <begin position="69"/>
        <end position="94"/>
    </location>
</feature>
<evidence type="ECO:0000313" key="6">
    <source>
        <dbReference type="EMBL" id="EPX81977.1"/>
    </source>
</evidence>
<dbReference type="PANTHER" id="PTHR42718:SF39">
    <property type="entry name" value="ACTINORHODIN TRANSPORTER-RELATED"/>
    <property type="match status" value="1"/>
</dbReference>
<evidence type="ECO:0000256" key="2">
    <source>
        <dbReference type="ARBA" id="ARBA00022692"/>
    </source>
</evidence>
<dbReference type="Proteomes" id="UP000015347">
    <property type="component" value="Unassembled WGS sequence"/>
</dbReference>
<dbReference type="InterPro" id="IPR036259">
    <property type="entry name" value="MFS_trans_sf"/>
</dbReference>
<accession>S9QQP9</accession>